<keyword evidence="7 11" id="KW-0067">ATP-binding</keyword>
<evidence type="ECO:0000256" key="6">
    <source>
        <dbReference type="ARBA" id="ARBA00022777"/>
    </source>
</evidence>
<dbReference type="RefSeq" id="WP_318649781.1">
    <property type="nucleotide sequence ID" value="NZ_CP137852.1"/>
</dbReference>
<evidence type="ECO:0000256" key="9">
    <source>
        <dbReference type="SAM" id="Phobius"/>
    </source>
</evidence>
<dbReference type="Gene3D" id="1.10.287.130">
    <property type="match status" value="1"/>
</dbReference>
<dbReference type="InterPro" id="IPR035965">
    <property type="entry name" value="PAS-like_dom_sf"/>
</dbReference>
<evidence type="ECO:0000313" key="12">
    <source>
        <dbReference type="Proteomes" id="UP001305521"/>
    </source>
</evidence>
<reference evidence="11 12" key="1">
    <citation type="submission" date="2023-11" db="EMBL/GenBank/DDBJ databases">
        <title>Arctic aerobic anoxygenic photoheterotroph Sediminicoccus rosea KRV36 adapts its photosynthesis to long days of polar summer.</title>
        <authorList>
            <person name="Tomasch J."/>
            <person name="Kopejtka K."/>
            <person name="Bily T."/>
            <person name="Gardiner A.T."/>
            <person name="Gardian Z."/>
            <person name="Shivaramu S."/>
            <person name="Koblizek M."/>
            <person name="Engelhardt F."/>
            <person name="Kaftan D."/>
        </authorList>
    </citation>
    <scope>NUCLEOTIDE SEQUENCE [LARGE SCALE GENOMIC DNA]</scope>
    <source>
        <strain evidence="11 12">R-30</strain>
    </source>
</reference>
<dbReference type="GO" id="GO:0005524">
    <property type="term" value="F:ATP binding"/>
    <property type="evidence" value="ECO:0007669"/>
    <property type="project" value="UniProtKB-KW"/>
</dbReference>
<keyword evidence="3" id="KW-0597">Phosphoprotein</keyword>
<keyword evidence="4" id="KW-0808">Transferase</keyword>
<dbReference type="SUPFAM" id="SSF55785">
    <property type="entry name" value="PYP-like sensor domain (PAS domain)"/>
    <property type="match status" value="1"/>
</dbReference>
<dbReference type="Pfam" id="PF02518">
    <property type="entry name" value="HATPase_c"/>
    <property type="match status" value="1"/>
</dbReference>
<name>A0ABZ0PJJ3_9PROT</name>
<sequence>MTEARANGRRLRGGAYAVLLGVLLMLGAGGFLLVRSEAMRLQHGAEAENLRLVAVGAQAATHGLRQTLEAVSSMQSLAASLALSYAEPGAPERRVIEGLLRDVATQERFGILQVALIDREGYLTWSTAPGFVGVDLADREHFRVHADGWHGAFVSVPLIGRASGRWSLNITSGIRDADGGFMGVAVVSVDPLLLSASMGELQFAAGVTVNLLRRDGIVLARSQQTADMLGVLRAGPDLPRIQEEPVGQKITEGPISGRPIFLAWRQIAGWPLAVTFAIDSESAMQDSARHAQDLYVLLVVALAAVAIGGLLLIELRARRAARETMAAVEASRAEISRLLNGLPGAAYRSHISTEGELTRLHLSPAIARITGWPLERFAPAGSYNAIIEAEFRGLRRGFFQDVRQAGHGTMEYSIKGAAGPIWVRDDCRVISTLPDGRVEVVGLITDITAERNLKAQALSAARLATLGEMAAGVAHELNQPCAAITLAADLASLELEMGGPDRLATARQRLDEIARQTLRMRSVIDHFRLFARVDHGGETAVDWAEALAGARTIAGGTMAAAGVTVEAALPPGLPAVRGSLVALEQVLVNLLVNARDAMEEVPEAERVVRITAATTEDGASVVLRLRDHGTGLPREALERSFEPFFTTKPVGKGTGLGLSIAHGTVTGFGGSITLRNHPEGGAEAEIRLPVAQAEGAAQGAPAAPAVATPTG</sequence>
<evidence type="ECO:0000256" key="8">
    <source>
        <dbReference type="ARBA" id="ARBA00023012"/>
    </source>
</evidence>
<evidence type="ECO:0000256" key="7">
    <source>
        <dbReference type="ARBA" id="ARBA00022840"/>
    </source>
</evidence>
<keyword evidence="9" id="KW-1133">Transmembrane helix</keyword>
<gene>
    <name evidence="11" type="ORF">R9Z33_02760</name>
</gene>
<organism evidence="11 12">
    <name type="scientific">Sediminicoccus rosea</name>
    <dbReference type="NCBI Taxonomy" id="1225128"/>
    <lineage>
        <taxon>Bacteria</taxon>
        <taxon>Pseudomonadati</taxon>
        <taxon>Pseudomonadota</taxon>
        <taxon>Alphaproteobacteria</taxon>
        <taxon>Acetobacterales</taxon>
        <taxon>Roseomonadaceae</taxon>
        <taxon>Sediminicoccus</taxon>
    </lineage>
</organism>
<evidence type="ECO:0000256" key="3">
    <source>
        <dbReference type="ARBA" id="ARBA00022553"/>
    </source>
</evidence>
<dbReference type="InterPro" id="IPR004358">
    <property type="entry name" value="Sig_transdc_His_kin-like_C"/>
</dbReference>
<keyword evidence="8" id="KW-0902">Two-component regulatory system</keyword>
<dbReference type="InterPro" id="IPR036890">
    <property type="entry name" value="HATPase_C_sf"/>
</dbReference>
<dbReference type="CDD" id="cd12915">
    <property type="entry name" value="PDC2_DGC_like"/>
    <property type="match status" value="1"/>
</dbReference>
<comment type="catalytic activity">
    <reaction evidence="1">
        <text>ATP + protein L-histidine = ADP + protein N-phospho-L-histidine.</text>
        <dbReference type="EC" id="2.7.13.3"/>
    </reaction>
</comment>
<evidence type="ECO:0000313" key="11">
    <source>
        <dbReference type="EMBL" id="WPB85802.1"/>
    </source>
</evidence>
<dbReference type="Pfam" id="PF00512">
    <property type="entry name" value="HisKA"/>
    <property type="match status" value="1"/>
</dbReference>
<dbReference type="Gene3D" id="3.30.565.10">
    <property type="entry name" value="Histidine kinase-like ATPase, C-terminal domain"/>
    <property type="match status" value="1"/>
</dbReference>
<dbReference type="CDD" id="cd00082">
    <property type="entry name" value="HisKA"/>
    <property type="match status" value="1"/>
</dbReference>
<keyword evidence="12" id="KW-1185">Reference proteome</keyword>
<protein>
    <recommendedName>
        <fullName evidence="2">histidine kinase</fullName>
        <ecNumber evidence="2">2.7.13.3</ecNumber>
    </recommendedName>
</protein>
<dbReference type="InterPro" id="IPR036097">
    <property type="entry name" value="HisK_dim/P_sf"/>
</dbReference>
<feature type="domain" description="Histidine kinase" evidence="10">
    <location>
        <begin position="472"/>
        <end position="692"/>
    </location>
</feature>
<dbReference type="PRINTS" id="PR00344">
    <property type="entry name" value="BCTRLSENSOR"/>
</dbReference>
<feature type="transmembrane region" description="Helical" evidence="9">
    <location>
        <begin position="294"/>
        <end position="313"/>
    </location>
</feature>
<accession>A0ABZ0PJJ3</accession>
<keyword evidence="6" id="KW-0418">Kinase</keyword>
<dbReference type="PANTHER" id="PTHR43065">
    <property type="entry name" value="SENSOR HISTIDINE KINASE"/>
    <property type="match status" value="1"/>
</dbReference>
<dbReference type="InterPro" id="IPR003594">
    <property type="entry name" value="HATPase_dom"/>
</dbReference>
<keyword evidence="9" id="KW-0812">Transmembrane</keyword>
<dbReference type="SUPFAM" id="SSF47384">
    <property type="entry name" value="Homodimeric domain of signal transducing histidine kinase"/>
    <property type="match status" value="1"/>
</dbReference>
<dbReference type="CDD" id="cd12914">
    <property type="entry name" value="PDC1_DGC_like"/>
    <property type="match status" value="1"/>
</dbReference>
<dbReference type="InterPro" id="IPR003661">
    <property type="entry name" value="HisK_dim/P_dom"/>
</dbReference>
<dbReference type="Proteomes" id="UP001305521">
    <property type="component" value="Chromosome"/>
</dbReference>
<evidence type="ECO:0000256" key="5">
    <source>
        <dbReference type="ARBA" id="ARBA00022741"/>
    </source>
</evidence>
<dbReference type="SMART" id="SM00388">
    <property type="entry name" value="HisKA"/>
    <property type="match status" value="1"/>
</dbReference>
<dbReference type="PANTHER" id="PTHR43065:SF46">
    <property type="entry name" value="C4-DICARBOXYLATE TRANSPORT SENSOR PROTEIN DCTB"/>
    <property type="match status" value="1"/>
</dbReference>
<evidence type="ECO:0000256" key="1">
    <source>
        <dbReference type="ARBA" id="ARBA00000085"/>
    </source>
</evidence>
<keyword evidence="5" id="KW-0547">Nucleotide-binding</keyword>
<dbReference type="SUPFAM" id="SSF55874">
    <property type="entry name" value="ATPase domain of HSP90 chaperone/DNA topoisomerase II/histidine kinase"/>
    <property type="match status" value="1"/>
</dbReference>
<dbReference type="EMBL" id="CP137852">
    <property type="protein sequence ID" value="WPB85802.1"/>
    <property type="molecule type" value="Genomic_DNA"/>
</dbReference>
<dbReference type="EC" id="2.7.13.3" evidence="2"/>
<dbReference type="SMART" id="SM00387">
    <property type="entry name" value="HATPase_c"/>
    <property type="match status" value="1"/>
</dbReference>
<keyword evidence="9" id="KW-0472">Membrane</keyword>
<evidence type="ECO:0000256" key="2">
    <source>
        <dbReference type="ARBA" id="ARBA00012438"/>
    </source>
</evidence>
<evidence type="ECO:0000259" key="10">
    <source>
        <dbReference type="PROSITE" id="PS50109"/>
    </source>
</evidence>
<proteinExistence type="predicted"/>
<feature type="transmembrane region" description="Helical" evidence="9">
    <location>
        <begin position="15"/>
        <end position="34"/>
    </location>
</feature>
<evidence type="ECO:0000256" key="4">
    <source>
        <dbReference type="ARBA" id="ARBA00022679"/>
    </source>
</evidence>
<dbReference type="PROSITE" id="PS50109">
    <property type="entry name" value="HIS_KIN"/>
    <property type="match status" value="1"/>
</dbReference>
<dbReference type="Gene3D" id="3.30.450.20">
    <property type="entry name" value="PAS domain"/>
    <property type="match status" value="3"/>
</dbReference>
<dbReference type="InterPro" id="IPR005467">
    <property type="entry name" value="His_kinase_dom"/>
</dbReference>